<dbReference type="Gene3D" id="3.40.30.10">
    <property type="entry name" value="Glutaredoxin"/>
    <property type="match status" value="1"/>
</dbReference>
<evidence type="ECO:0000313" key="2">
    <source>
        <dbReference type="EMBL" id="TQM92286.1"/>
    </source>
</evidence>
<dbReference type="InterPro" id="IPR012336">
    <property type="entry name" value="Thioredoxin-like_fold"/>
</dbReference>
<dbReference type="AlphaFoldDB" id="A0A543KB25"/>
<dbReference type="OrthoDB" id="8478320at2"/>
<proteinExistence type="predicted"/>
<dbReference type="InterPro" id="IPR036249">
    <property type="entry name" value="Thioredoxin-like_sf"/>
</dbReference>
<organism evidence="2 3">
    <name type="scientific">Roseinatronobacter monicus</name>
    <dbReference type="NCBI Taxonomy" id="393481"/>
    <lineage>
        <taxon>Bacteria</taxon>
        <taxon>Pseudomonadati</taxon>
        <taxon>Pseudomonadota</taxon>
        <taxon>Alphaproteobacteria</taxon>
        <taxon>Rhodobacterales</taxon>
        <taxon>Paracoccaceae</taxon>
        <taxon>Roseinatronobacter</taxon>
    </lineage>
</organism>
<dbReference type="Pfam" id="PF13462">
    <property type="entry name" value="Thioredoxin_4"/>
    <property type="match status" value="1"/>
</dbReference>
<dbReference type="Proteomes" id="UP000320582">
    <property type="component" value="Unassembled WGS sequence"/>
</dbReference>
<feature type="domain" description="Thioredoxin-like fold" evidence="1">
    <location>
        <begin position="48"/>
        <end position="214"/>
    </location>
</feature>
<sequence>MNKTLLPALAVVAAIGAGGWWYSTQSNTATSPIAASAVMEEHQIHELDMPLGNQEGSVVMVEYSSLTCPHCATFNQGPFQQIKENFIDTGEILYLKREVYFDRYGLWAAMVARCGGEARYHGMLDLIYENQSTWAASNDPMQVANNLRRLGRQAGMDDDQLNACLEDADKALELTEFYQANAETYGIRSTPSFIINGEAYSNMSYSEFESILNDKLGN</sequence>
<name>A0A543KB25_9RHOB</name>
<protein>
    <submittedName>
        <fullName evidence="2">Thioredoxin-like protein</fullName>
    </submittedName>
</protein>
<evidence type="ECO:0000259" key="1">
    <source>
        <dbReference type="Pfam" id="PF13462"/>
    </source>
</evidence>
<dbReference type="SUPFAM" id="SSF52833">
    <property type="entry name" value="Thioredoxin-like"/>
    <property type="match status" value="1"/>
</dbReference>
<evidence type="ECO:0000313" key="3">
    <source>
        <dbReference type="Proteomes" id="UP000320582"/>
    </source>
</evidence>
<reference evidence="2 3" key="1">
    <citation type="submission" date="2019-06" db="EMBL/GenBank/DDBJ databases">
        <title>Genomic Encyclopedia of Archaeal and Bacterial Type Strains, Phase II (KMG-II): from individual species to whole genera.</title>
        <authorList>
            <person name="Goeker M."/>
        </authorList>
    </citation>
    <scope>NUCLEOTIDE SEQUENCE [LARGE SCALE GENOMIC DNA]</scope>
    <source>
        <strain evidence="2 3">DSM 18423</strain>
    </source>
</reference>
<keyword evidence="3" id="KW-1185">Reference proteome</keyword>
<dbReference type="EMBL" id="VFPT01000001">
    <property type="protein sequence ID" value="TQM92286.1"/>
    <property type="molecule type" value="Genomic_DNA"/>
</dbReference>
<comment type="caution">
    <text evidence="2">The sequence shown here is derived from an EMBL/GenBank/DDBJ whole genome shotgun (WGS) entry which is preliminary data.</text>
</comment>
<gene>
    <name evidence="2" type="ORF">BD293_0881</name>
</gene>
<dbReference type="RefSeq" id="WP_142080028.1">
    <property type="nucleotide sequence ID" value="NZ_VFPT01000001.1"/>
</dbReference>
<accession>A0A543KB25</accession>